<feature type="compositionally biased region" description="Acidic residues" evidence="1">
    <location>
        <begin position="1074"/>
        <end position="1084"/>
    </location>
</feature>
<evidence type="ECO:0000256" key="1">
    <source>
        <dbReference type="SAM" id="MobiDB-lite"/>
    </source>
</evidence>
<dbReference type="Proteomes" id="UP001383192">
    <property type="component" value="Unassembled WGS sequence"/>
</dbReference>
<evidence type="ECO:0000313" key="4">
    <source>
        <dbReference type="Proteomes" id="UP001383192"/>
    </source>
</evidence>
<evidence type="ECO:0000259" key="2">
    <source>
        <dbReference type="Pfam" id="PF20231"/>
    </source>
</evidence>
<dbReference type="AlphaFoldDB" id="A0AAW0B7X5"/>
<gene>
    <name evidence="3" type="ORF">VNI00_017278</name>
</gene>
<feature type="domain" description="DUF6589" evidence="2">
    <location>
        <begin position="501"/>
        <end position="952"/>
    </location>
</feature>
<feature type="compositionally biased region" description="Acidic residues" evidence="1">
    <location>
        <begin position="1107"/>
        <end position="1117"/>
    </location>
</feature>
<name>A0AAW0B7X5_9AGAR</name>
<reference evidence="3 4" key="1">
    <citation type="submission" date="2024-01" db="EMBL/GenBank/DDBJ databases">
        <title>A draft genome for a cacao thread blight-causing isolate of Paramarasmius palmivorus.</title>
        <authorList>
            <person name="Baruah I.K."/>
            <person name="Bukari Y."/>
            <person name="Amoako-Attah I."/>
            <person name="Meinhardt L.W."/>
            <person name="Bailey B.A."/>
            <person name="Cohen S.P."/>
        </authorList>
    </citation>
    <scope>NUCLEOTIDE SEQUENCE [LARGE SCALE GENOMIC DNA]</scope>
    <source>
        <strain evidence="3 4">GH-12</strain>
    </source>
</reference>
<proteinExistence type="predicted"/>
<dbReference type="Pfam" id="PF20231">
    <property type="entry name" value="DUF6589"/>
    <property type="match status" value="1"/>
</dbReference>
<feature type="region of interest" description="Disordered" evidence="1">
    <location>
        <begin position="1"/>
        <end position="86"/>
    </location>
</feature>
<protein>
    <recommendedName>
        <fullName evidence="2">DUF6589 domain-containing protein</fullName>
    </recommendedName>
</protein>
<dbReference type="InterPro" id="IPR046496">
    <property type="entry name" value="DUF6589"/>
</dbReference>
<feature type="compositionally biased region" description="Basic and acidic residues" evidence="1">
    <location>
        <begin position="1028"/>
        <end position="1037"/>
    </location>
</feature>
<dbReference type="EMBL" id="JAYKXP010000163">
    <property type="protein sequence ID" value="KAK7021767.1"/>
    <property type="molecule type" value="Genomic_DNA"/>
</dbReference>
<accession>A0AAW0B7X5</accession>
<keyword evidence="4" id="KW-1185">Reference proteome</keyword>
<feature type="region of interest" description="Disordered" evidence="1">
    <location>
        <begin position="768"/>
        <end position="803"/>
    </location>
</feature>
<comment type="caution">
    <text evidence="3">The sequence shown here is derived from an EMBL/GenBank/DDBJ whole genome shotgun (WGS) entry which is preliminary data.</text>
</comment>
<sequence length="1134" mass="127564">MPKDTTPKKKTRRNWTKPLDSNPVIPGRPSNADNYRYTPSNLQIPPPGFHIPMSPTLDASGSSQVTQFNNGSFNSLSTPSHPQHSLNQLPTPPYTTRDLPSTPGNAGVLLGAPIQLDTSPNFERTTQLYEQLNDMRDNIPGHPNRYVHPTLTKEEKERHEWDEFVEDMNELEQLLKRISESRLKSIGNFLDRLFWCPKKKGSRDSRSKFHLDVISRFLQGRDDINFLHIVTRVNNHRNSYPSHKSKFLTERTEAFSLTKLPTSFRYARLGLSAFAAQLCARRTYSEIGKLIENRPDIPDDEAPARLPPDSVTKEEIKGFSLERSVRTFRRHAPFISSLLEYTLTPKTRNGDIIKRVYRPPEMLLLTSMNPLIVGRNKLANGYLSMPLAVHQFATQAHIDTKRLASRMGLSVSDSTVRKALKSISKSDREQLQESNREHAARDEVGWCQVMDNIQEYCVENEGGLLRENKLKCGTAATAIKLKGCPPGAFDLDDHINRLIKNERSTLTAHELFMSIDWDHYHNVAALYWLQTLIDFVPALHGYQKEITARFQSAPIAIHRTDHLPETEIQPLGTNAERETETQGMARSIADFDQQMGYTQESSEKLLEWLGGDGATFAVILRLQKYLAPTALDNRATLRNKISTPEAWHIKDTALKAIAENVFGPQACKDPSSLSKLFSAINLSRPPNLKKCDHYPTSDGLRLVFLAQVLDCWRVELKTNDLVSYFETLQSQRKLPELGTLLHQASKLVRKYGTVEAYETALSSEGQKKASESMKIPTGLWDSPSVSNPSTEQQKELPQEPSGFDGDRTLANSILFKMQFGSWLLLEHAISEGDTGRVMQLLTVWVLLFAGSEHPNYVTFLLEFHCLMKYESSPELRTAILNNYLVKFGLRSKERDLMQEHSNRKLEFMVKKSGGNFDGPFYREIISPNVDSFTGVQSAFEDAFGLEHRKNSHTSPLFAPELRVLLDLLKDCQVHLFCAGRSYGHVVKDYLSVGYKNLDSGGKIKTFVKKTTARARFIAAIEAEKKRIQAQEADHDATMTDDAEQGRQALPPPTDNSDSMSQHDSESESGPGSDSSEESSDDEGSSTDTGSELSAAGQNPDELGREESESEEEELEDMDGVHTDEGDWSGSEGDS</sequence>
<feature type="compositionally biased region" description="Polar residues" evidence="1">
    <location>
        <begin position="57"/>
        <end position="86"/>
    </location>
</feature>
<feature type="compositionally biased region" description="Polar residues" evidence="1">
    <location>
        <begin position="31"/>
        <end position="43"/>
    </location>
</feature>
<feature type="region of interest" description="Disordered" evidence="1">
    <location>
        <begin position="1028"/>
        <end position="1134"/>
    </location>
</feature>
<organism evidence="3 4">
    <name type="scientific">Paramarasmius palmivorus</name>
    <dbReference type="NCBI Taxonomy" id="297713"/>
    <lineage>
        <taxon>Eukaryota</taxon>
        <taxon>Fungi</taxon>
        <taxon>Dikarya</taxon>
        <taxon>Basidiomycota</taxon>
        <taxon>Agaricomycotina</taxon>
        <taxon>Agaricomycetes</taxon>
        <taxon>Agaricomycetidae</taxon>
        <taxon>Agaricales</taxon>
        <taxon>Marasmiineae</taxon>
        <taxon>Marasmiaceae</taxon>
        <taxon>Paramarasmius</taxon>
    </lineage>
</organism>
<evidence type="ECO:0000313" key="3">
    <source>
        <dbReference type="EMBL" id="KAK7021767.1"/>
    </source>
</evidence>